<dbReference type="Gene3D" id="3.10.129.10">
    <property type="entry name" value="Hotdog Thioesterase"/>
    <property type="match status" value="1"/>
</dbReference>
<feature type="domain" description="MaoC-like" evidence="2">
    <location>
        <begin position="16"/>
        <end position="116"/>
    </location>
</feature>
<keyword evidence="4" id="KW-1185">Reference proteome</keyword>
<protein>
    <submittedName>
        <fullName evidence="3">Dehydratase</fullName>
    </submittedName>
</protein>
<comment type="caution">
    <text evidence="3">The sequence shown here is derived from an EMBL/GenBank/DDBJ whole genome shotgun (WGS) entry which is preliminary data.</text>
</comment>
<evidence type="ECO:0000313" key="4">
    <source>
        <dbReference type="Proteomes" id="UP000438182"/>
    </source>
</evidence>
<dbReference type="Pfam" id="PF01575">
    <property type="entry name" value="MaoC_dehydratas"/>
    <property type="match status" value="1"/>
</dbReference>
<reference evidence="3 4" key="1">
    <citation type="submission" date="2019-12" db="EMBL/GenBank/DDBJ databases">
        <authorList>
            <person name="Kim Y.S."/>
        </authorList>
    </citation>
    <scope>NUCLEOTIDE SEQUENCE [LARGE SCALE GENOMIC DNA]</scope>
    <source>
        <strain evidence="3 4">MMS17-SY077</strain>
    </source>
</reference>
<dbReference type="InterPro" id="IPR002539">
    <property type="entry name" value="MaoC-like_dom"/>
</dbReference>
<comment type="similarity">
    <text evidence="1">Belongs to the enoyl-CoA hydratase/isomerase family.</text>
</comment>
<dbReference type="PANTHER" id="PTHR42993">
    <property type="entry name" value="MAOC-LIKE DEHYDRATASE DOMAIN-CONTAINING PROTEIN"/>
    <property type="match status" value="1"/>
</dbReference>
<dbReference type="PANTHER" id="PTHR42993:SF1">
    <property type="entry name" value="MAOC-LIKE DEHYDRATASE DOMAIN-CONTAINING PROTEIN"/>
    <property type="match status" value="1"/>
</dbReference>
<evidence type="ECO:0000313" key="3">
    <source>
        <dbReference type="EMBL" id="MWB99372.1"/>
    </source>
</evidence>
<evidence type="ECO:0000259" key="2">
    <source>
        <dbReference type="Pfam" id="PF01575"/>
    </source>
</evidence>
<sequence length="152" mass="15931">MSLVVADVAELEARVGERIVGEWFEIDQHRIDAFAEATLDRQWIHVDPERAASGPFGSTIAHGYLTLSLLPHLTAGLVEVGGLAMAVNYGLDTVRFLAPVPAGSRVRAVVEIASVAPSSNGVRLGQSVTVELEGAERPALVAGTIALLVPAA</sequence>
<dbReference type="RefSeq" id="WP_160425568.1">
    <property type="nucleotide sequence ID" value="NZ_WSTA01000057.1"/>
</dbReference>
<evidence type="ECO:0000256" key="1">
    <source>
        <dbReference type="ARBA" id="ARBA00005254"/>
    </source>
</evidence>
<dbReference type="InterPro" id="IPR029069">
    <property type="entry name" value="HotDog_dom_sf"/>
</dbReference>
<dbReference type="CDD" id="cd03450">
    <property type="entry name" value="NodN"/>
    <property type="match status" value="1"/>
</dbReference>
<organism evidence="3 4">
    <name type="scientific">Agromyces seonyuensis</name>
    <dbReference type="NCBI Taxonomy" id="2662446"/>
    <lineage>
        <taxon>Bacteria</taxon>
        <taxon>Bacillati</taxon>
        <taxon>Actinomycetota</taxon>
        <taxon>Actinomycetes</taxon>
        <taxon>Micrococcales</taxon>
        <taxon>Microbacteriaceae</taxon>
        <taxon>Agromyces</taxon>
    </lineage>
</organism>
<proteinExistence type="inferred from homology"/>
<dbReference type="EMBL" id="WSTA01000057">
    <property type="protein sequence ID" value="MWB99372.1"/>
    <property type="molecule type" value="Genomic_DNA"/>
</dbReference>
<name>A0A6I4P1F6_9MICO</name>
<dbReference type="InterPro" id="IPR039375">
    <property type="entry name" value="NodN-like"/>
</dbReference>
<dbReference type="Proteomes" id="UP000438182">
    <property type="component" value="Unassembled WGS sequence"/>
</dbReference>
<gene>
    <name evidence="3" type="ORF">GB864_12550</name>
</gene>
<dbReference type="AlphaFoldDB" id="A0A6I4P1F6"/>
<accession>A0A6I4P1F6</accession>
<dbReference type="SUPFAM" id="SSF54637">
    <property type="entry name" value="Thioesterase/thiol ester dehydrase-isomerase"/>
    <property type="match status" value="1"/>
</dbReference>